<dbReference type="GO" id="GO:0000215">
    <property type="term" value="F:tRNA 2'-phosphotransferase activity"/>
    <property type="evidence" value="ECO:0007669"/>
    <property type="project" value="UniProtKB-EC"/>
</dbReference>
<reference evidence="8" key="1">
    <citation type="submission" date="2016-05" db="EMBL/GenBank/DDBJ databases">
        <title>Comparative genomics of biotechnologically important yeasts.</title>
        <authorList>
            <consortium name="DOE Joint Genome Institute"/>
            <person name="Riley R."/>
            <person name="Haridas S."/>
            <person name="Wolfe K.H."/>
            <person name="Lopes M.R."/>
            <person name="Hittinger C.T."/>
            <person name="Goker M."/>
            <person name="Salamov A."/>
            <person name="Wisecaver J."/>
            <person name="Long T.M."/>
            <person name="Aerts A.L."/>
            <person name="Barry K."/>
            <person name="Choi C."/>
            <person name="Clum A."/>
            <person name="Coughlan A.Y."/>
            <person name="Deshpande S."/>
            <person name="Douglass A.P."/>
            <person name="Hanson S.J."/>
            <person name="Klenk H.-P."/>
            <person name="Labutti K."/>
            <person name="Lapidus A."/>
            <person name="Lindquist E."/>
            <person name="Lipzen A."/>
            <person name="Meier-Kolthoff J.P."/>
            <person name="Ohm R.A."/>
            <person name="Otillar R.P."/>
            <person name="Pangilinan J."/>
            <person name="Peng Y."/>
            <person name="Rokas A."/>
            <person name="Rosa C.A."/>
            <person name="Scheuner C."/>
            <person name="Sibirny A.A."/>
            <person name="Slot J.C."/>
            <person name="Stielow J.B."/>
            <person name="Sun H."/>
            <person name="Kurtzman C.P."/>
            <person name="Blackwell M."/>
            <person name="Grigoriev I.V."/>
            <person name="Jeffries T.W."/>
        </authorList>
    </citation>
    <scope>NUCLEOTIDE SEQUENCE [LARGE SCALE GENOMIC DNA]</scope>
    <source>
        <strain evidence="8">DSM 1968</strain>
    </source>
</reference>
<dbReference type="InterPro" id="IPR042080">
    <property type="entry name" value="RNA_2'-PTrans_N"/>
</dbReference>
<evidence type="ECO:0000256" key="5">
    <source>
        <dbReference type="ARBA" id="ARBA00023027"/>
    </source>
</evidence>
<accession>A0A1D2V9I0</accession>
<evidence type="ECO:0000256" key="6">
    <source>
        <dbReference type="ARBA" id="ARBA00047949"/>
    </source>
</evidence>
<sequence>MKISKKLAKILRHDAESLKLPIDEKGYVPVDLILKMNFFKSLNVDLEHLKKIVETNKKQRFNLKFDNDKKVYLICANQGHSIKKIQNSNLIQLKNYPDDFPDFIIHGTFKSKWPLIKESGGLKKMNRNHIHLTTNLPNSENNFVISGMKTSSNVFIYINIKKCLDNNIIFHKSLNNVILTEGNKDGIIPLDCFERVIDKNDNPLDF</sequence>
<dbReference type="Gene3D" id="1.10.10.970">
    <property type="entry name" value="RNA 2'-phosphotransferase, Tpt1/KptA family, N-terminal domain"/>
    <property type="match status" value="1"/>
</dbReference>
<gene>
    <name evidence="7" type="ORF">ASCRUDRAFT_83004</name>
</gene>
<comment type="function">
    <text evidence="1">Catalyzes the last step of tRNA splicing, the transfer of the splice junction 2'-phosphate from ligated tRNA to NAD to produce ADP-ribose 1''-2'' cyclic phosphate.</text>
</comment>
<protein>
    <recommendedName>
        <fullName evidence="3">2'-phosphotransferase</fullName>
        <ecNumber evidence="3">2.7.1.160</ecNumber>
    </recommendedName>
</protein>
<dbReference type="FunCoup" id="A0A1D2V9I0">
    <property type="interactions" value="219"/>
</dbReference>
<comment type="catalytic activity">
    <reaction evidence="6">
        <text>2'-phospho-[ligated tRNA] + NAD(+) = mature tRNA + ADP-alpha-D-ribose 1'',2''-cyclic phosphate + nicotinamide</text>
        <dbReference type="Rhea" id="RHEA:23324"/>
        <dbReference type="Rhea" id="RHEA-COMP:11106"/>
        <dbReference type="Rhea" id="RHEA-COMP:11107"/>
        <dbReference type="ChEBI" id="CHEBI:17154"/>
        <dbReference type="ChEBI" id="CHEBI:57540"/>
        <dbReference type="ChEBI" id="CHEBI:76596"/>
        <dbReference type="ChEBI" id="CHEBI:82883"/>
        <dbReference type="ChEBI" id="CHEBI:85027"/>
        <dbReference type="EC" id="2.7.1.160"/>
    </reaction>
</comment>
<dbReference type="PANTHER" id="PTHR12684">
    <property type="entry name" value="PUTATIVE PHOSPHOTRANSFERASE"/>
    <property type="match status" value="1"/>
</dbReference>
<dbReference type="Proteomes" id="UP000095038">
    <property type="component" value="Unassembled WGS sequence"/>
</dbReference>
<dbReference type="STRING" id="1344418.A0A1D2V9I0"/>
<proteinExistence type="inferred from homology"/>
<keyword evidence="4 7" id="KW-0808">Transferase</keyword>
<dbReference type="GO" id="GO:0005737">
    <property type="term" value="C:cytoplasm"/>
    <property type="evidence" value="ECO:0007669"/>
    <property type="project" value="EnsemblFungi"/>
</dbReference>
<dbReference type="GO" id="GO:0005634">
    <property type="term" value="C:nucleus"/>
    <property type="evidence" value="ECO:0007669"/>
    <property type="project" value="EnsemblFungi"/>
</dbReference>
<keyword evidence="8" id="KW-1185">Reference proteome</keyword>
<evidence type="ECO:0000256" key="1">
    <source>
        <dbReference type="ARBA" id="ARBA00003343"/>
    </source>
</evidence>
<dbReference type="InterPro" id="IPR042081">
    <property type="entry name" value="RNA_2'-PTrans_C"/>
</dbReference>
<dbReference type="EMBL" id="KV454494">
    <property type="protein sequence ID" value="ODV58229.1"/>
    <property type="molecule type" value="Genomic_DNA"/>
</dbReference>
<dbReference type="RefSeq" id="XP_020044536.1">
    <property type="nucleotide sequence ID" value="XM_020194806.1"/>
</dbReference>
<dbReference type="EC" id="2.7.1.160" evidence="3"/>
<keyword evidence="5" id="KW-0520">NAD</keyword>
<dbReference type="Pfam" id="PF01885">
    <property type="entry name" value="PTS_2-RNA"/>
    <property type="match status" value="1"/>
</dbReference>
<dbReference type="InterPro" id="IPR002745">
    <property type="entry name" value="Ptrans_KptA/Tpt1"/>
</dbReference>
<evidence type="ECO:0000313" key="7">
    <source>
        <dbReference type="EMBL" id="ODV58229.1"/>
    </source>
</evidence>
<dbReference type="PANTHER" id="PTHR12684:SF2">
    <property type="entry name" value="TRNA 2'-PHOSPHOTRANSFERASE 1"/>
    <property type="match status" value="1"/>
</dbReference>
<dbReference type="InParanoid" id="A0A1D2V9I0"/>
<dbReference type="OrthoDB" id="419694at2759"/>
<evidence type="ECO:0000256" key="4">
    <source>
        <dbReference type="ARBA" id="ARBA00022679"/>
    </source>
</evidence>
<comment type="similarity">
    <text evidence="2">Belongs to the KptA/TPT1 family.</text>
</comment>
<dbReference type="Gene3D" id="3.20.170.30">
    <property type="match status" value="1"/>
</dbReference>
<evidence type="ECO:0000256" key="2">
    <source>
        <dbReference type="ARBA" id="ARBA00009836"/>
    </source>
</evidence>
<evidence type="ECO:0000313" key="8">
    <source>
        <dbReference type="Proteomes" id="UP000095038"/>
    </source>
</evidence>
<organism evidence="7 8">
    <name type="scientific">Ascoidea rubescens DSM 1968</name>
    <dbReference type="NCBI Taxonomy" id="1344418"/>
    <lineage>
        <taxon>Eukaryota</taxon>
        <taxon>Fungi</taxon>
        <taxon>Dikarya</taxon>
        <taxon>Ascomycota</taxon>
        <taxon>Saccharomycotina</taxon>
        <taxon>Saccharomycetes</taxon>
        <taxon>Ascoideaceae</taxon>
        <taxon>Ascoidea</taxon>
    </lineage>
</organism>
<evidence type="ECO:0000256" key="3">
    <source>
        <dbReference type="ARBA" id="ARBA00012007"/>
    </source>
</evidence>
<dbReference type="AlphaFoldDB" id="A0A1D2V9I0"/>
<name>A0A1D2V9I0_9ASCO</name>
<dbReference type="GO" id="GO:0006388">
    <property type="term" value="P:tRNA splicing, via endonucleolytic cleavage and ligation"/>
    <property type="evidence" value="ECO:0007669"/>
    <property type="project" value="EnsemblFungi"/>
</dbReference>
<dbReference type="GeneID" id="30968442"/>
<dbReference type="SUPFAM" id="SSF56399">
    <property type="entry name" value="ADP-ribosylation"/>
    <property type="match status" value="1"/>
</dbReference>